<dbReference type="InterPro" id="IPR018962">
    <property type="entry name" value="DUF1995"/>
</dbReference>
<sequence>MWKSEGRAVYNPKSFAELVRDASQAVYEAVTDGLNRLEVEFPPLPGQDSDGYKNASDSYVDANVQFALSFARQMSERKGKKVHILVPDQNEYRRSYNMFKSTLDLCEGVTMGYLSENRPGPFSGFGGLFGKAVDPRVTSGEAAKQADIFVAINCSTVELADLERYTEAVIGERPVVLWNTELDLLRADLGLLGFPSKDLQYRFLSFFTPVFYVRQRDYSKSVNVAPFLINYSGCLFREYPGPWQVMLRQDSGSYACVAEDKRRYNLGEFKEALMEAMGLNTEEKGSAMEFLRRGYKRSTWWEDAENEEKSHNWRS</sequence>
<evidence type="ECO:0000313" key="2">
    <source>
        <dbReference type="EMBL" id="KAK9816523.1"/>
    </source>
</evidence>
<evidence type="ECO:0000259" key="1">
    <source>
        <dbReference type="Pfam" id="PF09353"/>
    </source>
</evidence>
<dbReference type="InterPro" id="IPR044687">
    <property type="entry name" value="LPA3"/>
</dbReference>
<reference evidence="2 3" key="1">
    <citation type="journal article" date="2024" name="Nat. Commun.">
        <title>Phylogenomics reveals the evolutionary origins of lichenization in chlorophyte algae.</title>
        <authorList>
            <person name="Puginier C."/>
            <person name="Libourel C."/>
            <person name="Otte J."/>
            <person name="Skaloud P."/>
            <person name="Haon M."/>
            <person name="Grisel S."/>
            <person name="Petersen M."/>
            <person name="Berrin J.G."/>
            <person name="Delaux P.M."/>
            <person name="Dal Grande F."/>
            <person name="Keller J."/>
        </authorList>
    </citation>
    <scope>NUCLEOTIDE SEQUENCE [LARGE SCALE GENOMIC DNA]</scope>
    <source>
        <strain evidence="2 3">SAG 2043</strain>
    </source>
</reference>
<feature type="domain" description="DUF1995" evidence="1">
    <location>
        <begin position="12"/>
        <end position="270"/>
    </location>
</feature>
<dbReference type="PANTHER" id="PTHR34051">
    <property type="entry name" value="PROTEIN LOW PSII ACCUMULATION 3, CHLOROPLASTIC"/>
    <property type="match status" value="1"/>
</dbReference>
<comment type="caution">
    <text evidence="2">The sequence shown here is derived from an EMBL/GenBank/DDBJ whole genome shotgun (WGS) entry which is preliminary data.</text>
</comment>
<keyword evidence="3" id="KW-1185">Reference proteome</keyword>
<dbReference type="Pfam" id="PF09353">
    <property type="entry name" value="DUF1995"/>
    <property type="match status" value="1"/>
</dbReference>
<dbReference type="Proteomes" id="UP001489004">
    <property type="component" value="Unassembled WGS sequence"/>
</dbReference>
<dbReference type="EMBL" id="JALJOR010000005">
    <property type="protein sequence ID" value="KAK9816523.1"/>
    <property type="molecule type" value="Genomic_DNA"/>
</dbReference>
<organism evidence="2 3">
    <name type="scientific">[Myrmecia] bisecta</name>
    <dbReference type="NCBI Taxonomy" id="41462"/>
    <lineage>
        <taxon>Eukaryota</taxon>
        <taxon>Viridiplantae</taxon>
        <taxon>Chlorophyta</taxon>
        <taxon>core chlorophytes</taxon>
        <taxon>Trebouxiophyceae</taxon>
        <taxon>Trebouxiales</taxon>
        <taxon>Trebouxiaceae</taxon>
        <taxon>Myrmecia</taxon>
    </lineage>
</organism>
<evidence type="ECO:0000313" key="3">
    <source>
        <dbReference type="Proteomes" id="UP001489004"/>
    </source>
</evidence>
<dbReference type="PANTHER" id="PTHR34051:SF2">
    <property type="entry name" value="PROTEIN LPA3"/>
    <property type="match status" value="1"/>
</dbReference>
<proteinExistence type="predicted"/>
<dbReference type="AlphaFoldDB" id="A0AAW1Q6I4"/>
<name>A0AAW1Q6I4_9CHLO</name>
<protein>
    <recommendedName>
        <fullName evidence="1">DUF1995 domain-containing protein</fullName>
    </recommendedName>
</protein>
<accession>A0AAW1Q6I4</accession>
<gene>
    <name evidence="2" type="ORF">WJX72_001521</name>
</gene>